<dbReference type="AlphaFoldDB" id="A0A2G9YVL1"/>
<protein>
    <submittedName>
        <fullName evidence="1">Uncharacterized protein</fullName>
    </submittedName>
</protein>
<dbReference type="EMBL" id="PCRP01000067">
    <property type="protein sequence ID" value="PIP23284.1"/>
    <property type="molecule type" value="Genomic_DNA"/>
</dbReference>
<reference evidence="1 2" key="1">
    <citation type="submission" date="2017-09" db="EMBL/GenBank/DDBJ databases">
        <title>Depth-based differentiation of microbial function through sediment-hosted aquifers and enrichment of novel symbionts in the deep terrestrial subsurface.</title>
        <authorList>
            <person name="Probst A.J."/>
            <person name="Ladd B."/>
            <person name="Jarett J.K."/>
            <person name="Geller-Mcgrath D.E."/>
            <person name="Sieber C.M."/>
            <person name="Emerson J.B."/>
            <person name="Anantharaman K."/>
            <person name="Thomas B.C."/>
            <person name="Malmstrom R."/>
            <person name="Stieglmeier M."/>
            <person name="Klingl A."/>
            <person name="Woyke T."/>
            <person name="Ryan C.M."/>
            <person name="Banfield J.F."/>
        </authorList>
    </citation>
    <scope>NUCLEOTIDE SEQUENCE [LARGE SCALE GENOMIC DNA]</scope>
    <source>
        <strain evidence="1">CG23_combo_of_CG06-09_8_20_14_all_38_19</strain>
    </source>
</reference>
<evidence type="ECO:0000313" key="1">
    <source>
        <dbReference type="EMBL" id="PIP23284.1"/>
    </source>
</evidence>
<organism evidence="1 2">
    <name type="scientific">Candidatus Nealsonbacteria bacterium CG23_combo_of_CG06-09_8_20_14_all_38_19</name>
    <dbReference type="NCBI Taxonomy" id="1974721"/>
    <lineage>
        <taxon>Bacteria</taxon>
        <taxon>Candidatus Nealsoniibacteriota</taxon>
    </lineage>
</organism>
<evidence type="ECO:0000313" key="2">
    <source>
        <dbReference type="Proteomes" id="UP000230273"/>
    </source>
</evidence>
<comment type="caution">
    <text evidence="1">The sequence shown here is derived from an EMBL/GenBank/DDBJ whole genome shotgun (WGS) entry which is preliminary data.</text>
</comment>
<accession>A0A2G9YVL1</accession>
<gene>
    <name evidence="1" type="ORF">COX36_04165</name>
</gene>
<name>A0A2G9YVL1_9BACT</name>
<dbReference type="Proteomes" id="UP000230273">
    <property type="component" value="Unassembled WGS sequence"/>
</dbReference>
<proteinExistence type="predicted"/>
<sequence length="60" mass="7344">MQIWKCRFCGKEFGIDKEGDPEYLKSVVAHMMNHAKDPEYIQRFFKIEEEKRRQDSYKDN</sequence>